<keyword evidence="4" id="KW-0521">NADP</keyword>
<dbReference type="InterPro" id="IPR014043">
    <property type="entry name" value="Acyl_transferase_dom"/>
</dbReference>
<dbReference type="SMART" id="SM00829">
    <property type="entry name" value="PKS_ER"/>
    <property type="match status" value="1"/>
</dbReference>
<dbReference type="Pfam" id="PF02801">
    <property type="entry name" value="Ketoacyl-synt_C"/>
    <property type="match status" value="1"/>
</dbReference>
<proteinExistence type="predicted"/>
<dbReference type="Pfam" id="PF00550">
    <property type="entry name" value="PP-binding"/>
    <property type="match status" value="1"/>
</dbReference>
<dbReference type="CDD" id="cd00833">
    <property type="entry name" value="PKS"/>
    <property type="match status" value="1"/>
</dbReference>
<gene>
    <name evidence="10" type="ORF">A4G28_25160</name>
</gene>
<dbReference type="Gene3D" id="3.40.50.720">
    <property type="entry name" value="NAD(P)-binding Rossmann-like Domain"/>
    <property type="match status" value="3"/>
</dbReference>
<dbReference type="InterPro" id="IPR042104">
    <property type="entry name" value="PKS_dehydratase_sf"/>
</dbReference>
<dbReference type="Gene3D" id="3.30.70.250">
    <property type="entry name" value="Malonyl-CoA ACP transacylase, ACP-binding"/>
    <property type="match status" value="1"/>
</dbReference>
<organism evidence="10 11">
    <name type="scientific">Mycobacterium ostraviense</name>
    <dbReference type="NCBI Taxonomy" id="2738409"/>
    <lineage>
        <taxon>Bacteria</taxon>
        <taxon>Bacillati</taxon>
        <taxon>Actinomycetota</taxon>
        <taxon>Actinomycetes</taxon>
        <taxon>Mycobacteriales</taxon>
        <taxon>Mycobacteriaceae</taxon>
        <taxon>Mycobacterium</taxon>
    </lineage>
</organism>
<feature type="active site" description="Proton acceptor; for dehydratase activity" evidence="6">
    <location>
        <position position="941"/>
    </location>
</feature>
<dbReference type="GO" id="GO:0004315">
    <property type="term" value="F:3-oxoacyl-[acyl-carrier-protein] synthase activity"/>
    <property type="evidence" value="ECO:0007669"/>
    <property type="project" value="InterPro"/>
</dbReference>
<dbReference type="FunFam" id="3.30.70.250:FF:000003">
    <property type="entry name" value="Polyketide beta-ketoacyl synthase Pks3"/>
    <property type="match status" value="1"/>
</dbReference>
<dbReference type="SUPFAM" id="SSF50129">
    <property type="entry name" value="GroES-like"/>
    <property type="match status" value="1"/>
</dbReference>
<dbReference type="InterPro" id="IPR013154">
    <property type="entry name" value="ADH-like_N"/>
</dbReference>
<feature type="region of interest" description="C-terminal hotdog fold" evidence="6">
    <location>
        <begin position="1043"/>
        <end position="1190"/>
    </location>
</feature>
<keyword evidence="1" id="KW-0596">Phosphopantetheine</keyword>
<dbReference type="PROSITE" id="PS50075">
    <property type="entry name" value="CARRIER"/>
    <property type="match status" value="1"/>
</dbReference>
<dbReference type="InterPro" id="IPR049552">
    <property type="entry name" value="PKS_DH_N"/>
</dbReference>
<dbReference type="Pfam" id="PF13602">
    <property type="entry name" value="ADH_zinc_N_2"/>
    <property type="match status" value="1"/>
</dbReference>
<dbReference type="InterPro" id="IPR053386">
    <property type="entry name" value="MBFA_synthase"/>
</dbReference>
<dbReference type="InterPro" id="IPR013968">
    <property type="entry name" value="PKS_KR"/>
</dbReference>
<comment type="caution">
    <text evidence="10">The sequence shown here is derived from an EMBL/GenBank/DDBJ whole genome shotgun (WGS) entry which is preliminary data.</text>
</comment>
<dbReference type="FunFam" id="3.40.47.10:FF:000019">
    <property type="entry name" value="Polyketide synthase type I"/>
    <property type="match status" value="1"/>
</dbReference>
<evidence type="ECO:0000256" key="1">
    <source>
        <dbReference type="ARBA" id="ARBA00022450"/>
    </source>
</evidence>
<evidence type="ECO:0000259" key="7">
    <source>
        <dbReference type="PROSITE" id="PS50075"/>
    </source>
</evidence>
<dbReference type="InterPro" id="IPR020807">
    <property type="entry name" value="PKS_DH"/>
</dbReference>
<dbReference type="RefSeq" id="WP_075509733.1">
    <property type="nucleotide sequence ID" value="NZ_LWCI01000066.1"/>
</dbReference>
<dbReference type="InterPro" id="IPR018201">
    <property type="entry name" value="Ketoacyl_synth_AS"/>
</dbReference>
<keyword evidence="11" id="KW-1185">Reference proteome</keyword>
<dbReference type="EMBL" id="LWCI01000066">
    <property type="protein sequence ID" value="KZS65401.1"/>
    <property type="molecule type" value="Genomic_DNA"/>
</dbReference>
<dbReference type="Proteomes" id="UP000077342">
    <property type="component" value="Unassembled WGS sequence"/>
</dbReference>
<keyword evidence="5" id="KW-0511">Multifunctional enzyme</keyword>
<dbReference type="InterPro" id="IPR014030">
    <property type="entry name" value="Ketoacyl_synth_N"/>
</dbReference>
<dbReference type="InterPro" id="IPR036736">
    <property type="entry name" value="ACP-like_sf"/>
</dbReference>
<feature type="region of interest" description="N-terminal hotdog fold" evidence="6">
    <location>
        <begin position="908"/>
        <end position="1028"/>
    </location>
</feature>
<keyword evidence="2" id="KW-0597">Phosphoprotein</keyword>
<dbReference type="InterPro" id="IPR009081">
    <property type="entry name" value="PP-bd_ACP"/>
</dbReference>
<dbReference type="Gene3D" id="1.10.1200.10">
    <property type="entry name" value="ACP-like"/>
    <property type="match status" value="1"/>
</dbReference>
<dbReference type="Gene3D" id="3.40.47.10">
    <property type="match status" value="1"/>
</dbReference>
<protein>
    <submittedName>
        <fullName evidence="10">Polyketide synthase</fullName>
    </submittedName>
</protein>
<dbReference type="InterPro" id="IPR016035">
    <property type="entry name" value="Acyl_Trfase/lysoPLipase"/>
</dbReference>
<dbReference type="PROSITE" id="PS00606">
    <property type="entry name" value="KS3_1"/>
    <property type="match status" value="1"/>
</dbReference>
<dbReference type="SMART" id="SM00822">
    <property type="entry name" value="PKS_KR"/>
    <property type="match status" value="1"/>
</dbReference>
<dbReference type="InterPro" id="IPR001227">
    <property type="entry name" value="Ac_transferase_dom_sf"/>
</dbReference>
<dbReference type="Gene3D" id="3.10.129.110">
    <property type="entry name" value="Polyketide synthase dehydratase"/>
    <property type="match status" value="1"/>
</dbReference>
<evidence type="ECO:0000259" key="9">
    <source>
        <dbReference type="PROSITE" id="PS52019"/>
    </source>
</evidence>
<dbReference type="InterPro" id="IPR032821">
    <property type="entry name" value="PKS_assoc"/>
</dbReference>
<dbReference type="GO" id="GO:0006633">
    <property type="term" value="P:fatty acid biosynthetic process"/>
    <property type="evidence" value="ECO:0007669"/>
    <property type="project" value="InterPro"/>
</dbReference>
<dbReference type="Pfam" id="PF16197">
    <property type="entry name" value="KAsynt_C_assoc"/>
    <property type="match status" value="1"/>
</dbReference>
<evidence type="ECO:0000256" key="4">
    <source>
        <dbReference type="ARBA" id="ARBA00022857"/>
    </source>
</evidence>
<sequence>MAIGGLTGRWLTVDDTCADPVAVIGMACRLPKGIDSPEALWTALLRGDDLISEVPADRWDVDEYYDPEPGVPGRSVSRWGGFLDDVAGFDSEFFGIGEREATAMDPQQRLLLETSWEAVEHAGLPPKSLAGTLTGVFIGIAHSDYAHVTAEAGALEDAYGFTGIPVSMASGRVAYALGLRGPAVSVDTACSSSLFAVHMACRSLNDGESDLALAGGCMVMLEPRIGASASALGMLSPTGRCRAFDVSADGFVRSEGCAVVLLKRLGDALRDGDRILAVLRGTATNQDGRTENISIPSAQAQAQAYRAALRAAGVDSATVGMVEAHGTGTPVGDPIEFASLAQVYGIERSCAIGSAKSNLGHTEAASGAVGLVKAILSLQHGAVPPMLHFTRLPDDAAGINTKLFVPQEITPWPEQDDALPRRAAVSSYGMSGTNVHAVVEQAPAAATCHDAADPVVPMMFALSATSAEALRGSSRRLAEWLAGRQDQDAATLSNLAYTLARRRGHRPVRTGVFAHSRAELIERLHQLAEDERPYPAAVGHDDRGPVWVFSGQGSQWTAMGAELLTSEPVFASTVAAVEAVIARESGFSVTDAMSAPDTVTGIDRVQPTLFAVQVALAATMSSYGVRPGAVIGHSLGEVAAAVVAGALSLQDGARVICRRSRLCLRVAGTGAMASVELPVQRVREELAGRGAAARDVVVAVVASPQSTVIGGAAQTVRDLVAEWQERDVLAREVAVDVASHTPHVDPILHQLCMDLGDLAPMKPTIPYYSATSFDPREQPSCDARYWVDNLRHMVRFAAAVRAALEDGYRVFAELSPHPLLTRAVEQTACSLDIPVAAVAAMRREQPMPSGLRPVVIDLYSAGAAVNFAVLHPGGQLVDAPLPVWTHRRMLLRPDRAGTTSCVNTVAAHPLLGAHVRLMEEPPRHVWHGEVGTAALPWLRDHQIHDVAALPGAAYCEMALAAAHTIFGEQSQVCDIRFEDLLLLDDQTPIGAVASVEEPGVAGFVVQTEQQHQKVRRASAILRAVSAQDRPPAHNVADLLRAYPCRHDGEEVRKRFEERGIRLSSAFAGLAAAHVAPQTVSAVLAEVGLPSSIRRQQANYRIHPALLDACFQSVAAHPAVRQVGNGGLLLPLGMRRLGVYASTRNARYCHTTVTAYGTNVEADIDVMDEHGTVLLVVRGLQMGTGLSESADRDRLLAERLLTIEWREQELTGADGVDAVDTGKWLLISVSDTADMLATELTDALKRYGADCASLCWPRQANPAAKVERLSKQLDSGGVTGVVVLAPESMGGDDARSPRRGSENVKQLVRIARRLPEVSGSVPRLYVVTRNAQRVRSDDRPNLEHAGLRGLLRVVGAEHPYLRTTHIDVDDHTDAEQVVRQLLGGSDEDETAWRQGQWLTARLCPAPLRPDERETTVADHGRHGVRLQIRTPGNLRTMEVVAAERISPGPGQIEVAVTASSVNFADVLIAFGRYPAFDDLSPQFGADFAGVVTAVGSDVTDHQIGDRVGGMSSAGCWGSFITCDARLATTLPPGLTDGQAAAVTTAHATAWYSLVDLARIEAGDKVLIHSATGGVGQAAIAIARAAGAEIFATAGSLERRELLRDMGIEHVYDSRGSKFADQIRRDTDGYGVDVVLNSLTGTAQRAGLALLSFGGRFVEIGKRDIYDDTRLALFTLRRNLTFHAVDLALMTLTHPTRIRDLLTTVYRLVADGALPMPERTHYPVTQAANAIRTMSAAGHTGKLVLDIPHTGRSTVVLPAEQIPVFRPDGSYIITGGLGGLGLFLAEKMAAAGAGRIVLNSRAQPNQKTRETIDLVKATGSDVVVECGDIAQPATAGRLVETATATGLPVRGVLHAAAVVEDATLANVTDELIERDWRPKVHGAWHLHEATATQPLDWFAVFSSAAALLGSPGQGAYAAANSWLDAFVQWRRVRGLPATAIAWGPWAEVGRGAHLAENGDTTMIAPDEGAYAFEALLRHTRAHSGYVPVVGSPWLTALAARSRFAEGFHSATRNRPGESTFRAELLELALEEWPGRLRRLISEQIAVILRRSVDPDRPLSEYGLDSLGNLELRTRIETEVGIRCSPTDVTTVRHFADYLCEKLAIKETIR</sequence>
<dbReference type="Gene3D" id="3.40.366.10">
    <property type="entry name" value="Malonyl-Coenzyme A Acyl Carrier Protein, domain 2"/>
    <property type="match status" value="1"/>
</dbReference>
<evidence type="ECO:0000313" key="11">
    <source>
        <dbReference type="Proteomes" id="UP000077342"/>
    </source>
</evidence>
<dbReference type="InterPro" id="IPR011032">
    <property type="entry name" value="GroES-like_sf"/>
</dbReference>
<evidence type="ECO:0000313" key="10">
    <source>
        <dbReference type="EMBL" id="KZS65401.1"/>
    </source>
</evidence>
<reference evidence="11" key="1">
    <citation type="submission" date="2016-04" db="EMBL/GenBank/DDBJ databases">
        <authorList>
            <person name="Strapagiel D."/>
            <person name="Borowka P."/>
            <person name="Marciniak B."/>
            <person name="Bakula Z."/>
            <person name="Van Ingen J."/>
            <person name="Safianowska A."/>
            <person name="Dziadek J."/>
            <person name="Jagielski T."/>
        </authorList>
    </citation>
    <scope>NUCLEOTIDE SEQUENCE [LARGE SCALE GENOMIC DNA]</scope>
    <source>
        <strain evidence="11">1010001458</strain>
    </source>
</reference>
<dbReference type="PROSITE" id="PS52004">
    <property type="entry name" value="KS3_2"/>
    <property type="match status" value="1"/>
</dbReference>
<dbReference type="InterPro" id="IPR016036">
    <property type="entry name" value="Malonyl_transacylase_ACP-bd"/>
</dbReference>
<dbReference type="Gene3D" id="3.90.180.10">
    <property type="entry name" value="Medium-chain alcohol dehydrogenases, catalytic domain"/>
    <property type="match status" value="1"/>
</dbReference>
<dbReference type="NCBIfam" id="NF041183">
    <property type="entry name" value="Pks2_ls1_myc"/>
    <property type="match status" value="1"/>
</dbReference>
<dbReference type="InterPro" id="IPR020841">
    <property type="entry name" value="PKS_Beta-ketoAc_synthase_dom"/>
</dbReference>
<dbReference type="FunFam" id="3.40.50.720:FF:000209">
    <property type="entry name" value="Polyketide synthase Pks12"/>
    <property type="match status" value="1"/>
</dbReference>
<feature type="domain" description="PKS/mFAS DH" evidence="9">
    <location>
        <begin position="908"/>
        <end position="1190"/>
    </location>
</feature>
<accession>A0A164D087</accession>
<dbReference type="Pfam" id="PF08240">
    <property type="entry name" value="ADH_N"/>
    <property type="match status" value="1"/>
</dbReference>
<keyword evidence="3" id="KW-0808">Transferase</keyword>
<dbReference type="InterPro" id="IPR014031">
    <property type="entry name" value="Ketoacyl_synth_C"/>
</dbReference>
<feature type="active site" description="Proton donor; for dehydratase activity" evidence="6">
    <location>
        <position position="1107"/>
    </location>
</feature>
<dbReference type="SMART" id="SM00823">
    <property type="entry name" value="PKS_PP"/>
    <property type="match status" value="1"/>
</dbReference>
<dbReference type="SUPFAM" id="SSF51735">
    <property type="entry name" value="NAD(P)-binding Rossmann-fold domains"/>
    <property type="match status" value="3"/>
</dbReference>
<dbReference type="Pfam" id="PF00698">
    <property type="entry name" value="Acyl_transf_1"/>
    <property type="match status" value="1"/>
</dbReference>
<dbReference type="CDD" id="cd05195">
    <property type="entry name" value="enoyl_red"/>
    <property type="match status" value="1"/>
</dbReference>
<dbReference type="InterPro" id="IPR057326">
    <property type="entry name" value="KR_dom"/>
</dbReference>
<dbReference type="Pfam" id="PF14765">
    <property type="entry name" value="PS-DH"/>
    <property type="match status" value="1"/>
</dbReference>
<dbReference type="GO" id="GO:0071770">
    <property type="term" value="P:DIM/DIP cell wall layer assembly"/>
    <property type="evidence" value="ECO:0007669"/>
    <property type="project" value="TreeGrafter"/>
</dbReference>
<dbReference type="GO" id="GO:0004312">
    <property type="term" value="F:fatty acid synthase activity"/>
    <property type="evidence" value="ECO:0007669"/>
    <property type="project" value="TreeGrafter"/>
</dbReference>
<dbReference type="PANTHER" id="PTHR43775:SF37">
    <property type="entry name" value="SI:DKEY-61P9.11"/>
    <property type="match status" value="1"/>
</dbReference>
<evidence type="ECO:0000256" key="6">
    <source>
        <dbReference type="PROSITE-ProRule" id="PRU01363"/>
    </source>
</evidence>
<dbReference type="SMART" id="SM00827">
    <property type="entry name" value="PKS_AT"/>
    <property type="match status" value="1"/>
</dbReference>
<dbReference type="SMART" id="SM00825">
    <property type="entry name" value="PKS_KS"/>
    <property type="match status" value="1"/>
</dbReference>
<dbReference type="InterPro" id="IPR020843">
    <property type="entry name" value="ER"/>
</dbReference>
<dbReference type="InterPro" id="IPR049551">
    <property type="entry name" value="PKS_DH_C"/>
</dbReference>
<dbReference type="GO" id="GO:0005886">
    <property type="term" value="C:plasma membrane"/>
    <property type="evidence" value="ECO:0007669"/>
    <property type="project" value="TreeGrafter"/>
</dbReference>
<evidence type="ECO:0000256" key="2">
    <source>
        <dbReference type="ARBA" id="ARBA00022553"/>
    </source>
</evidence>
<dbReference type="PROSITE" id="PS52019">
    <property type="entry name" value="PKS_MFAS_DH"/>
    <property type="match status" value="1"/>
</dbReference>
<dbReference type="GO" id="GO:0031177">
    <property type="term" value="F:phosphopantetheine binding"/>
    <property type="evidence" value="ECO:0007669"/>
    <property type="project" value="InterPro"/>
</dbReference>
<dbReference type="GO" id="GO:0005737">
    <property type="term" value="C:cytoplasm"/>
    <property type="evidence" value="ECO:0007669"/>
    <property type="project" value="TreeGrafter"/>
</dbReference>
<dbReference type="SUPFAM" id="SSF52151">
    <property type="entry name" value="FabD/lysophospholipase-like"/>
    <property type="match status" value="1"/>
</dbReference>
<name>A0A164D087_9MYCO</name>
<dbReference type="InterPro" id="IPR050091">
    <property type="entry name" value="PKS_NRPS_Biosynth_Enz"/>
</dbReference>
<dbReference type="PANTHER" id="PTHR43775">
    <property type="entry name" value="FATTY ACID SYNTHASE"/>
    <property type="match status" value="1"/>
</dbReference>
<evidence type="ECO:0000256" key="3">
    <source>
        <dbReference type="ARBA" id="ARBA00022679"/>
    </source>
</evidence>
<feature type="domain" description="Ketosynthase family 3 (KS3)" evidence="8">
    <location>
        <begin position="18"/>
        <end position="441"/>
    </location>
</feature>
<dbReference type="Pfam" id="PF08659">
    <property type="entry name" value="KR"/>
    <property type="match status" value="1"/>
</dbReference>
<dbReference type="FunFam" id="3.40.50.720:FF:000372">
    <property type="entry name" value="Mycocerosic acid synthase-like polyketide synthase"/>
    <property type="match status" value="1"/>
</dbReference>
<dbReference type="GO" id="GO:0016491">
    <property type="term" value="F:oxidoreductase activity"/>
    <property type="evidence" value="ECO:0007669"/>
    <property type="project" value="InterPro"/>
</dbReference>
<dbReference type="InterPro" id="IPR049900">
    <property type="entry name" value="PKS_mFAS_DH"/>
</dbReference>
<dbReference type="InterPro" id="IPR020806">
    <property type="entry name" value="PKS_PP-bd"/>
</dbReference>
<evidence type="ECO:0000256" key="5">
    <source>
        <dbReference type="ARBA" id="ARBA00023268"/>
    </source>
</evidence>
<dbReference type="InterPro" id="IPR016039">
    <property type="entry name" value="Thiolase-like"/>
</dbReference>
<dbReference type="SMART" id="SM00826">
    <property type="entry name" value="PKS_DH"/>
    <property type="match status" value="1"/>
</dbReference>
<dbReference type="SUPFAM" id="SSF55048">
    <property type="entry name" value="Probable ACP-binding domain of malonyl-CoA ACP transacylase"/>
    <property type="match status" value="1"/>
</dbReference>
<dbReference type="Pfam" id="PF21089">
    <property type="entry name" value="PKS_DH_N"/>
    <property type="match status" value="1"/>
</dbReference>
<feature type="domain" description="Carrier" evidence="7">
    <location>
        <begin position="2028"/>
        <end position="2104"/>
    </location>
</feature>
<dbReference type="SUPFAM" id="SSF47336">
    <property type="entry name" value="ACP-like"/>
    <property type="match status" value="1"/>
</dbReference>
<evidence type="ECO:0000259" key="8">
    <source>
        <dbReference type="PROSITE" id="PS52004"/>
    </source>
</evidence>
<dbReference type="SUPFAM" id="SSF53901">
    <property type="entry name" value="Thiolase-like"/>
    <property type="match status" value="1"/>
</dbReference>
<dbReference type="InterPro" id="IPR036291">
    <property type="entry name" value="NAD(P)-bd_dom_sf"/>
</dbReference>
<dbReference type="Pfam" id="PF00109">
    <property type="entry name" value="ketoacyl-synt"/>
    <property type="match status" value="1"/>
</dbReference>